<feature type="region of interest" description="Disordered" evidence="1">
    <location>
        <begin position="107"/>
        <end position="126"/>
    </location>
</feature>
<reference evidence="2 3" key="1">
    <citation type="submission" date="2024-10" db="EMBL/GenBank/DDBJ databases">
        <title>The Natural Products Discovery Center: Release of the First 8490 Sequenced Strains for Exploring Actinobacteria Biosynthetic Diversity.</title>
        <authorList>
            <person name="Kalkreuter E."/>
            <person name="Kautsar S.A."/>
            <person name="Yang D."/>
            <person name="Bader C.D."/>
            <person name="Teijaro C.N."/>
            <person name="Fluegel L."/>
            <person name="Davis C.M."/>
            <person name="Simpson J.R."/>
            <person name="Lauterbach L."/>
            <person name="Steele A.D."/>
            <person name="Gui C."/>
            <person name="Meng S."/>
            <person name="Li G."/>
            <person name="Viehrig K."/>
            <person name="Ye F."/>
            <person name="Su P."/>
            <person name="Kiefer A.F."/>
            <person name="Nichols A."/>
            <person name="Cepeda A.J."/>
            <person name="Yan W."/>
            <person name="Fan B."/>
            <person name="Jiang Y."/>
            <person name="Adhikari A."/>
            <person name="Zheng C.-J."/>
            <person name="Schuster L."/>
            <person name="Cowan T.M."/>
            <person name="Smanski M.J."/>
            <person name="Chevrette M.G."/>
            <person name="De Carvalho L.P.S."/>
            <person name="Shen B."/>
        </authorList>
    </citation>
    <scope>NUCLEOTIDE SEQUENCE [LARGE SCALE GENOMIC DNA]</scope>
    <source>
        <strain evidence="2 3">NPDC000087</strain>
    </source>
</reference>
<dbReference type="SUPFAM" id="SSF56112">
    <property type="entry name" value="Protein kinase-like (PK-like)"/>
    <property type="match status" value="1"/>
</dbReference>
<dbReference type="InterPro" id="IPR011009">
    <property type="entry name" value="Kinase-like_dom_sf"/>
</dbReference>
<evidence type="ECO:0000256" key="1">
    <source>
        <dbReference type="SAM" id="MobiDB-lite"/>
    </source>
</evidence>
<name>A0ABW6WVT5_9ACTN</name>
<comment type="caution">
    <text evidence="2">The sequence shown here is derived from an EMBL/GenBank/DDBJ whole genome shotgun (WGS) entry which is preliminary data.</text>
</comment>
<dbReference type="EMBL" id="JBIAZU010000009">
    <property type="protein sequence ID" value="MFF5296946.1"/>
    <property type="molecule type" value="Genomic_DNA"/>
</dbReference>
<organism evidence="2 3">
    <name type="scientific">Paractinoplanes globisporus</name>
    <dbReference type="NCBI Taxonomy" id="113565"/>
    <lineage>
        <taxon>Bacteria</taxon>
        <taxon>Bacillati</taxon>
        <taxon>Actinomycetota</taxon>
        <taxon>Actinomycetes</taxon>
        <taxon>Micromonosporales</taxon>
        <taxon>Micromonosporaceae</taxon>
        <taxon>Paractinoplanes</taxon>
    </lineage>
</organism>
<evidence type="ECO:0000313" key="3">
    <source>
        <dbReference type="Proteomes" id="UP001602245"/>
    </source>
</evidence>
<dbReference type="RefSeq" id="WP_026206586.1">
    <property type="nucleotide sequence ID" value="NZ_JBIAZU010000009.1"/>
</dbReference>
<evidence type="ECO:0000313" key="2">
    <source>
        <dbReference type="EMBL" id="MFF5296946.1"/>
    </source>
</evidence>
<dbReference type="Proteomes" id="UP001602245">
    <property type="component" value="Unassembled WGS sequence"/>
</dbReference>
<accession>A0ABW6WVT5</accession>
<keyword evidence="3" id="KW-1185">Reference proteome</keyword>
<sequence>MTEACVLTRSGGEFGPERVDDRYRLIRVIGEDTVGRLWLAEDELLWRRVALQEVAAGQPIGVALARLHLVKVYNAVLWAGRSWIVMEYPGETAVGVARPVGPCIPPPRTNGRGWRGRAAVPTSRNN</sequence>
<evidence type="ECO:0008006" key="4">
    <source>
        <dbReference type="Google" id="ProtNLM"/>
    </source>
</evidence>
<proteinExistence type="predicted"/>
<gene>
    <name evidence="2" type="ORF">ACFY35_46580</name>
</gene>
<dbReference type="Gene3D" id="3.30.200.20">
    <property type="entry name" value="Phosphorylase Kinase, domain 1"/>
    <property type="match status" value="1"/>
</dbReference>
<protein>
    <recommendedName>
        <fullName evidence="4">Serine/threonine protein kinase</fullName>
    </recommendedName>
</protein>